<dbReference type="CDD" id="cd11386">
    <property type="entry name" value="MCP_signal"/>
    <property type="match status" value="1"/>
</dbReference>
<evidence type="ECO:0000259" key="13">
    <source>
        <dbReference type="PROSITE" id="PS50885"/>
    </source>
</evidence>
<comment type="similarity">
    <text evidence="8">Belongs to the methyl-accepting chemotaxis (MCP) protein family.</text>
</comment>
<evidence type="ECO:0000256" key="8">
    <source>
        <dbReference type="ARBA" id="ARBA00029447"/>
    </source>
</evidence>
<evidence type="ECO:0000259" key="12">
    <source>
        <dbReference type="PROSITE" id="PS50111"/>
    </source>
</evidence>
<name>I8TZF5_9FIRM</name>
<evidence type="ECO:0000313" key="15">
    <source>
        <dbReference type="Proteomes" id="UP000005361"/>
    </source>
</evidence>
<evidence type="ECO:0000256" key="4">
    <source>
        <dbReference type="ARBA" id="ARBA00022692"/>
    </source>
</evidence>
<dbReference type="FunFam" id="1.10.287.950:FF:000001">
    <property type="entry name" value="Methyl-accepting chemotaxis sensory transducer"/>
    <property type="match status" value="1"/>
</dbReference>
<evidence type="ECO:0000256" key="2">
    <source>
        <dbReference type="ARBA" id="ARBA00022475"/>
    </source>
</evidence>
<dbReference type="GO" id="GO:0005886">
    <property type="term" value="C:plasma membrane"/>
    <property type="evidence" value="ECO:0007669"/>
    <property type="project" value="UniProtKB-SubCell"/>
</dbReference>
<evidence type="ECO:0000313" key="14">
    <source>
        <dbReference type="EMBL" id="AJQ29112.1"/>
    </source>
</evidence>
<dbReference type="PANTHER" id="PTHR32089:SF112">
    <property type="entry name" value="LYSOZYME-LIKE PROTEIN-RELATED"/>
    <property type="match status" value="1"/>
</dbReference>
<dbReference type="InterPro" id="IPR004089">
    <property type="entry name" value="MCPsignal_dom"/>
</dbReference>
<dbReference type="CDD" id="cd18774">
    <property type="entry name" value="PDC2_HK_sensor"/>
    <property type="match status" value="1"/>
</dbReference>
<dbReference type="Gene3D" id="3.30.450.20">
    <property type="entry name" value="PAS domain"/>
    <property type="match status" value="2"/>
</dbReference>
<evidence type="ECO:0000256" key="1">
    <source>
        <dbReference type="ARBA" id="ARBA00004651"/>
    </source>
</evidence>
<evidence type="ECO:0000256" key="11">
    <source>
        <dbReference type="SAM" id="Phobius"/>
    </source>
</evidence>
<dbReference type="Pfam" id="PF02743">
    <property type="entry name" value="dCache_1"/>
    <property type="match status" value="1"/>
</dbReference>
<dbReference type="InterPro" id="IPR003660">
    <property type="entry name" value="HAMP_dom"/>
</dbReference>
<dbReference type="SMART" id="SM00283">
    <property type="entry name" value="MA"/>
    <property type="match status" value="1"/>
</dbReference>
<feature type="domain" description="HAMP" evidence="13">
    <location>
        <begin position="289"/>
        <end position="342"/>
    </location>
</feature>
<evidence type="ECO:0000256" key="6">
    <source>
        <dbReference type="ARBA" id="ARBA00023136"/>
    </source>
</evidence>
<keyword evidence="4 11" id="KW-0812">Transmembrane</keyword>
<feature type="transmembrane region" description="Helical" evidence="11">
    <location>
        <begin position="269"/>
        <end position="287"/>
    </location>
</feature>
<dbReference type="Pfam" id="PF00015">
    <property type="entry name" value="MCPsignal"/>
    <property type="match status" value="1"/>
</dbReference>
<dbReference type="STRING" id="1192197.JBW_03775"/>
<reference evidence="14 15" key="1">
    <citation type="journal article" date="2015" name="Genome Announc.">
        <title>Complete Genome Sequence of Pelosinus fermentans JBW45, a Member of a Remarkably Competitive Group of Negativicutes in the Firmicutes Phylum.</title>
        <authorList>
            <person name="De Leon K.B."/>
            <person name="Utturkar S.M."/>
            <person name="Camilleri L.B."/>
            <person name="Elias D.A."/>
            <person name="Arkin A.P."/>
            <person name="Fields M.W."/>
            <person name="Brown S.D."/>
            <person name="Wall J.D."/>
        </authorList>
    </citation>
    <scope>NUCLEOTIDE SEQUENCE [LARGE SCALE GENOMIC DNA]</scope>
    <source>
        <strain evidence="14 15">JBW45</strain>
    </source>
</reference>
<dbReference type="InterPro" id="IPR033479">
    <property type="entry name" value="dCache_1"/>
</dbReference>
<evidence type="ECO:0000256" key="7">
    <source>
        <dbReference type="ARBA" id="ARBA00023224"/>
    </source>
</evidence>
<dbReference type="SMART" id="SM00304">
    <property type="entry name" value="HAMP"/>
    <property type="match status" value="1"/>
</dbReference>
<keyword evidence="6 11" id="KW-0472">Membrane</keyword>
<gene>
    <name evidence="14" type="ORF">JBW_03775</name>
</gene>
<dbReference type="Proteomes" id="UP000005361">
    <property type="component" value="Chromosome"/>
</dbReference>
<keyword evidence="7 9" id="KW-0807">Transducer</keyword>
<dbReference type="PANTHER" id="PTHR32089">
    <property type="entry name" value="METHYL-ACCEPTING CHEMOTAXIS PROTEIN MCPB"/>
    <property type="match status" value="1"/>
</dbReference>
<organism evidence="14 15">
    <name type="scientific">Pelosinus fermentans JBW45</name>
    <dbReference type="NCBI Taxonomy" id="1192197"/>
    <lineage>
        <taxon>Bacteria</taxon>
        <taxon>Bacillati</taxon>
        <taxon>Bacillota</taxon>
        <taxon>Negativicutes</taxon>
        <taxon>Selenomonadales</taxon>
        <taxon>Sporomusaceae</taxon>
        <taxon>Pelosinus</taxon>
    </lineage>
</organism>
<dbReference type="EMBL" id="CP010978">
    <property type="protein sequence ID" value="AJQ29112.1"/>
    <property type="molecule type" value="Genomic_DNA"/>
</dbReference>
<dbReference type="GO" id="GO:0006935">
    <property type="term" value="P:chemotaxis"/>
    <property type="evidence" value="ECO:0007669"/>
    <property type="project" value="UniProtKB-KW"/>
</dbReference>
<proteinExistence type="inferred from homology"/>
<dbReference type="Pfam" id="PF00672">
    <property type="entry name" value="HAMP"/>
    <property type="match status" value="1"/>
</dbReference>
<dbReference type="CDD" id="cd12914">
    <property type="entry name" value="PDC1_DGC_like"/>
    <property type="match status" value="1"/>
</dbReference>
<dbReference type="PROSITE" id="PS50885">
    <property type="entry name" value="HAMP"/>
    <property type="match status" value="1"/>
</dbReference>
<reference evidence="15" key="2">
    <citation type="submission" date="2015-02" db="EMBL/GenBank/DDBJ databases">
        <title>Complete Genome Sequence of Pelosinus fermentans JBW45.</title>
        <authorList>
            <person name="De Leon K.B."/>
            <person name="Utturkar S.M."/>
            <person name="Camilleri L.B."/>
            <person name="Arkin A.P."/>
            <person name="Fields M.W."/>
            <person name="Brown S.D."/>
            <person name="Wall J.D."/>
        </authorList>
    </citation>
    <scope>NUCLEOTIDE SEQUENCE [LARGE SCALE GENOMIC DNA]</scope>
    <source>
        <strain evidence="15">JBW45</strain>
    </source>
</reference>
<dbReference type="HOGENOM" id="CLU_000445_107_19_9"/>
<dbReference type="Gene3D" id="1.10.287.950">
    <property type="entry name" value="Methyl-accepting chemotaxis protein"/>
    <property type="match status" value="1"/>
</dbReference>
<comment type="subcellular location">
    <subcellularLocation>
        <location evidence="1">Cell membrane</location>
        <topology evidence="1">Multi-pass membrane protein</topology>
    </subcellularLocation>
</comment>
<feature type="domain" description="Methyl-accepting transducer" evidence="12">
    <location>
        <begin position="361"/>
        <end position="597"/>
    </location>
</feature>
<keyword evidence="2" id="KW-1003">Cell membrane</keyword>
<dbReference type="SUPFAM" id="SSF58104">
    <property type="entry name" value="Methyl-accepting chemotaxis protein (MCP) signaling domain"/>
    <property type="match status" value="1"/>
</dbReference>
<evidence type="ECO:0000256" key="5">
    <source>
        <dbReference type="ARBA" id="ARBA00022989"/>
    </source>
</evidence>
<dbReference type="PROSITE" id="PS50111">
    <property type="entry name" value="CHEMOTAXIS_TRANSDUC_2"/>
    <property type="match status" value="1"/>
</dbReference>
<dbReference type="InterPro" id="IPR029151">
    <property type="entry name" value="Sensor-like_sf"/>
</dbReference>
<evidence type="ECO:0000256" key="10">
    <source>
        <dbReference type="SAM" id="MobiDB-lite"/>
    </source>
</evidence>
<dbReference type="OrthoDB" id="136416at2"/>
<sequence>MKKRIIMILLIVSCLPLVLSSFYYYNLIYNQTIQEYNEKNMEILSAVRNDVSHYLDMHFVVLKVLAQNPSIISLDPNGKSYLVDARKLYPKLELVVDDKVGNQRFRDDNQKLGNAAHRQFFQDSINGKEVVSDVIISMSDGKPIVVLAVPLKNQETITGVIQGALPLSVLDDFLRERAGRQSVAYIVDRSGKILAHTDSNIAAEHKDVSKESYIQDGFTGKNGTTTITDDQGNIKFVYYTYDAKTGWIICSEVSKDVVMAPIKIVQKRFVIVLTLLIFIIGTLGYFISNKFVRPIKIVCNHAREIANGNLAVDKVDITTRDEMGDLASSFNEMVKDLRKLVFNISQSAEQLAASSEELTAGAEQSSQVTSQIAIAITEVAQGTENQVNAVREATVVIEKMSAGIHQVASNASAASEISEKTSVAAEDGTKSIATAISQMANIERAVTNSANVVVQLGDRSKEIGQIVDVISGIAGQTNLLALNAAIEAARAGEQGRGFAVVAEEVRRLAEQSQEATKQIANLIGEIQNDTDKAVAAMNEGTQEVKIGTEVVSSTGEGFHNIMKLVNEVSSQVKEISAAIQQLVSGSEQVVASVEMIHKISKETAGQTHTVSASTEEQSASMEEIGSSSQSLAKMAQDLQSAIQRFRI</sequence>
<dbReference type="KEGG" id="pft:JBW_03775"/>
<protein>
    <submittedName>
        <fullName evidence="14">Methyl-accepting chemotaxis sensory transducer with Cache sensor</fullName>
    </submittedName>
</protein>
<dbReference type="GO" id="GO:0007165">
    <property type="term" value="P:signal transduction"/>
    <property type="evidence" value="ECO:0007669"/>
    <property type="project" value="UniProtKB-KW"/>
</dbReference>
<feature type="region of interest" description="Disordered" evidence="10">
    <location>
        <begin position="604"/>
        <end position="623"/>
    </location>
</feature>
<dbReference type="RefSeq" id="WP_007954215.1">
    <property type="nucleotide sequence ID" value="NZ_CP010978.1"/>
</dbReference>
<evidence type="ECO:0000256" key="3">
    <source>
        <dbReference type="ARBA" id="ARBA00022500"/>
    </source>
</evidence>
<evidence type="ECO:0000256" key="9">
    <source>
        <dbReference type="PROSITE-ProRule" id="PRU00284"/>
    </source>
</evidence>
<dbReference type="SUPFAM" id="SSF103190">
    <property type="entry name" value="Sensory domain-like"/>
    <property type="match status" value="1"/>
</dbReference>
<accession>I8TZF5</accession>
<keyword evidence="5 11" id="KW-1133">Transmembrane helix</keyword>
<dbReference type="AlphaFoldDB" id="I8TZF5"/>
<keyword evidence="3" id="KW-0145">Chemotaxis</keyword>
<dbReference type="CDD" id="cd06225">
    <property type="entry name" value="HAMP"/>
    <property type="match status" value="1"/>
</dbReference>